<accession>A0A8R1IGZ3</accession>
<dbReference type="EnsemblMetazoa" id="CJA31991.1">
    <property type="protein sequence ID" value="CJA31991.1"/>
    <property type="gene ID" value="WBGene00207838"/>
</dbReference>
<organism evidence="1 2">
    <name type="scientific">Caenorhabditis japonica</name>
    <dbReference type="NCBI Taxonomy" id="281687"/>
    <lineage>
        <taxon>Eukaryota</taxon>
        <taxon>Metazoa</taxon>
        <taxon>Ecdysozoa</taxon>
        <taxon>Nematoda</taxon>
        <taxon>Chromadorea</taxon>
        <taxon>Rhabditida</taxon>
        <taxon>Rhabditina</taxon>
        <taxon>Rhabditomorpha</taxon>
        <taxon>Rhabditoidea</taxon>
        <taxon>Rhabditidae</taxon>
        <taxon>Peloderinae</taxon>
        <taxon>Caenorhabditis</taxon>
    </lineage>
</organism>
<dbReference type="Proteomes" id="UP000005237">
    <property type="component" value="Unassembled WGS sequence"/>
</dbReference>
<name>A0A8R1IGZ3_CAEJA</name>
<reference evidence="2" key="1">
    <citation type="submission" date="2010-08" db="EMBL/GenBank/DDBJ databases">
        <authorList>
            <consortium name="Caenorhabditis japonica Sequencing Consortium"/>
            <person name="Wilson R.K."/>
        </authorList>
    </citation>
    <scope>NUCLEOTIDE SEQUENCE [LARGE SCALE GENOMIC DNA]</scope>
    <source>
        <strain evidence="2">DF5081</strain>
    </source>
</reference>
<dbReference type="AlphaFoldDB" id="A0A8R1IGZ3"/>
<keyword evidence="2" id="KW-1185">Reference proteome</keyword>
<evidence type="ECO:0000313" key="1">
    <source>
        <dbReference type="EnsemblMetazoa" id="CJA31991.1"/>
    </source>
</evidence>
<reference evidence="1" key="2">
    <citation type="submission" date="2022-06" db="UniProtKB">
        <authorList>
            <consortium name="EnsemblMetazoa"/>
        </authorList>
    </citation>
    <scope>IDENTIFICATION</scope>
    <source>
        <strain evidence="1">DF5081</strain>
    </source>
</reference>
<proteinExistence type="predicted"/>
<evidence type="ECO:0000313" key="2">
    <source>
        <dbReference type="Proteomes" id="UP000005237"/>
    </source>
</evidence>
<sequence>MRGTSLISSSFIRSPIAGQVGARVLTSVVLTIGPLLSMLTEVEQSKCARSADGLQWKIATLRNNSADTVGERERQAS</sequence>
<protein>
    <submittedName>
        <fullName evidence="1">Uncharacterized protein</fullName>
    </submittedName>
</protein>